<protein>
    <submittedName>
        <fullName evidence="1">Uncharacterized protein</fullName>
    </submittedName>
</protein>
<dbReference type="EMBL" id="ADBF01000019">
    <property type="protein sequence ID" value="EFE50427.1"/>
    <property type="molecule type" value="Genomic_DNA"/>
</dbReference>
<name>D4DP18_NEIEG</name>
<evidence type="ECO:0000313" key="2">
    <source>
        <dbReference type="Proteomes" id="UP000005536"/>
    </source>
</evidence>
<comment type="caution">
    <text evidence="1">The sequence shown here is derived from an EMBL/GenBank/DDBJ whole genome shotgun (WGS) entry which is preliminary data.</text>
</comment>
<gene>
    <name evidence="1" type="ORF">NEIELOOT_00803</name>
</gene>
<dbReference type="AlphaFoldDB" id="D4DP18"/>
<sequence>MAGRLLAVAGLGTECVVPPCPDLSFTRYADSATYVFRRPFFREAV</sequence>
<proteinExistence type="predicted"/>
<dbReference type="Proteomes" id="UP000005536">
    <property type="component" value="Unassembled WGS sequence"/>
</dbReference>
<organism evidence="1 2">
    <name type="scientific">Neisseria elongata subsp. glycolytica ATCC 29315</name>
    <dbReference type="NCBI Taxonomy" id="546263"/>
    <lineage>
        <taxon>Bacteria</taxon>
        <taxon>Pseudomonadati</taxon>
        <taxon>Pseudomonadota</taxon>
        <taxon>Betaproteobacteria</taxon>
        <taxon>Neisseriales</taxon>
        <taxon>Neisseriaceae</taxon>
        <taxon>Neisseria</taxon>
    </lineage>
</organism>
<accession>D4DP18</accession>
<evidence type="ECO:0000313" key="1">
    <source>
        <dbReference type="EMBL" id="EFE50427.1"/>
    </source>
</evidence>
<reference evidence="1 2" key="1">
    <citation type="submission" date="2010-02" db="EMBL/GenBank/DDBJ databases">
        <authorList>
            <person name="Weinstock G."/>
            <person name="Sodergren E."/>
            <person name="Clifton S."/>
            <person name="Fulton L."/>
            <person name="Fulton B."/>
            <person name="Courtney L."/>
            <person name="Fronick C."/>
            <person name="Harrison M."/>
            <person name="Strong C."/>
            <person name="Farmer C."/>
            <person name="Delahaunty K."/>
            <person name="Markovic C."/>
            <person name="Hall O."/>
            <person name="Minx P."/>
            <person name="Tomlinson C."/>
            <person name="Mitreva M."/>
            <person name="Nelson J."/>
            <person name="Hou S."/>
            <person name="Wollam A."/>
            <person name="Pepin K.H."/>
            <person name="Johnson M."/>
            <person name="Bhonagiri V."/>
            <person name="Zhang X."/>
            <person name="Suruliraj S."/>
            <person name="Warren W."/>
            <person name="Chinwalla A."/>
            <person name="Mardis E.R."/>
            <person name="Wilson R.K."/>
        </authorList>
    </citation>
    <scope>NUCLEOTIDE SEQUENCE [LARGE SCALE GENOMIC DNA]</scope>
    <source>
        <strain evidence="1 2">ATCC 29315</strain>
    </source>
</reference>